<dbReference type="OrthoDB" id="6155932at2759"/>
<dbReference type="AlphaFoldDB" id="A0A9Q1J8T6"/>
<evidence type="ECO:0000313" key="2">
    <source>
        <dbReference type="Proteomes" id="UP001152622"/>
    </source>
</evidence>
<organism evidence="1 2">
    <name type="scientific">Synaphobranchus kaupii</name>
    <name type="common">Kaup's arrowtooth eel</name>
    <dbReference type="NCBI Taxonomy" id="118154"/>
    <lineage>
        <taxon>Eukaryota</taxon>
        <taxon>Metazoa</taxon>
        <taxon>Chordata</taxon>
        <taxon>Craniata</taxon>
        <taxon>Vertebrata</taxon>
        <taxon>Euteleostomi</taxon>
        <taxon>Actinopterygii</taxon>
        <taxon>Neopterygii</taxon>
        <taxon>Teleostei</taxon>
        <taxon>Anguilliformes</taxon>
        <taxon>Synaphobranchidae</taxon>
        <taxon>Synaphobranchus</taxon>
    </lineage>
</organism>
<gene>
    <name evidence="1" type="ORF">SKAU_G00040670</name>
</gene>
<dbReference type="EMBL" id="JAINUF010000002">
    <property type="protein sequence ID" value="KAJ8373487.1"/>
    <property type="molecule type" value="Genomic_DNA"/>
</dbReference>
<name>A0A9Q1J8T6_SYNKA</name>
<comment type="caution">
    <text evidence="1">The sequence shown here is derived from an EMBL/GenBank/DDBJ whole genome shotgun (WGS) entry which is preliminary data.</text>
</comment>
<protein>
    <submittedName>
        <fullName evidence="1">Uncharacterized protein</fullName>
    </submittedName>
</protein>
<reference evidence="1" key="1">
    <citation type="journal article" date="2023" name="Science">
        <title>Genome structures resolve the early diversification of teleost fishes.</title>
        <authorList>
            <person name="Parey E."/>
            <person name="Louis A."/>
            <person name="Montfort J."/>
            <person name="Bouchez O."/>
            <person name="Roques C."/>
            <person name="Iampietro C."/>
            <person name="Lluch J."/>
            <person name="Castinel A."/>
            <person name="Donnadieu C."/>
            <person name="Desvignes T."/>
            <person name="Floi Bucao C."/>
            <person name="Jouanno E."/>
            <person name="Wen M."/>
            <person name="Mejri S."/>
            <person name="Dirks R."/>
            <person name="Jansen H."/>
            <person name="Henkel C."/>
            <person name="Chen W.J."/>
            <person name="Zahm M."/>
            <person name="Cabau C."/>
            <person name="Klopp C."/>
            <person name="Thompson A.W."/>
            <person name="Robinson-Rechavi M."/>
            <person name="Braasch I."/>
            <person name="Lecointre G."/>
            <person name="Bobe J."/>
            <person name="Postlethwait J.H."/>
            <person name="Berthelot C."/>
            <person name="Roest Crollius H."/>
            <person name="Guiguen Y."/>
        </authorList>
    </citation>
    <scope>NUCLEOTIDE SEQUENCE</scope>
    <source>
        <strain evidence="1">WJC10195</strain>
    </source>
</reference>
<sequence length="115" mass="12712">MWLPRPPGVQRSTRPTHGRVLTASRRFFSHNRLSCAVAGLAECALCTAGRLRGSINAANVFERTSYYTASQMKAYKSLEAYNYFVCGWVNDLAVESLGPCQGPHILTLRTTGRDS</sequence>
<proteinExistence type="predicted"/>
<accession>A0A9Q1J8T6</accession>
<dbReference type="Proteomes" id="UP001152622">
    <property type="component" value="Chromosome 2"/>
</dbReference>
<evidence type="ECO:0000313" key="1">
    <source>
        <dbReference type="EMBL" id="KAJ8373487.1"/>
    </source>
</evidence>
<keyword evidence="2" id="KW-1185">Reference proteome</keyword>